<name>A0A9N9GK70_FUNMO</name>
<sequence>MDDDLYDFDIDIENIEHPAQNTNAKWKLENIFKCDLNCPF</sequence>
<dbReference type="AlphaFoldDB" id="A0A9N9GK70"/>
<dbReference type="EMBL" id="CAJVPP010002882">
    <property type="protein sequence ID" value="CAG8614443.1"/>
    <property type="molecule type" value="Genomic_DNA"/>
</dbReference>
<organism evidence="1 2">
    <name type="scientific">Funneliformis mosseae</name>
    <name type="common">Endomycorrhizal fungus</name>
    <name type="synonym">Glomus mosseae</name>
    <dbReference type="NCBI Taxonomy" id="27381"/>
    <lineage>
        <taxon>Eukaryota</taxon>
        <taxon>Fungi</taxon>
        <taxon>Fungi incertae sedis</taxon>
        <taxon>Mucoromycota</taxon>
        <taxon>Glomeromycotina</taxon>
        <taxon>Glomeromycetes</taxon>
        <taxon>Glomerales</taxon>
        <taxon>Glomeraceae</taxon>
        <taxon>Funneliformis</taxon>
    </lineage>
</organism>
<accession>A0A9N9GK70</accession>
<gene>
    <name evidence="1" type="ORF">FMOSSE_LOCUS9643</name>
</gene>
<reference evidence="1" key="1">
    <citation type="submission" date="2021-06" db="EMBL/GenBank/DDBJ databases">
        <authorList>
            <person name="Kallberg Y."/>
            <person name="Tangrot J."/>
            <person name="Rosling A."/>
        </authorList>
    </citation>
    <scope>NUCLEOTIDE SEQUENCE</scope>
    <source>
        <strain evidence="1">87-6 pot B 2015</strain>
    </source>
</reference>
<comment type="caution">
    <text evidence="1">The sequence shown here is derived from an EMBL/GenBank/DDBJ whole genome shotgun (WGS) entry which is preliminary data.</text>
</comment>
<protein>
    <submittedName>
        <fullName evidence="1">5384_t:CDS:1</fullName>
    </submittedName>
</protein>
<keyword evidence="2" id="KW-1185">Reference proteome</keyword>
<evidence type="ECO:0000313" key="1">
    <source>
        <dbReference type="EMBL" id="CAG8614443.1"/>
    </source>
</evidence>
<dbReference type="Proteomes" id="UP000789375">
    <property type="component" value="Unassembled WGS sequence"/>
</dbReference>
<evidence type="ECO:0000313" key="2">
    <source>
        <dbReference type="Proteomes" id="UP000789375"/>
    </source>
</evidence>
<proteinExistence type="predicted"/>